<dbReference type="EMBL" id="VCGU01000458">
    <property type="protein sequence ID" value="TRY62643.1"/>
    <property type="molecule type" value="Genomic_DNA"/>
</dbReference>
<dbReference type="InterPro" id="IPR020095">
    <property type="entry name" value="PsdUridine_synth_TruA_C"/>
</dbReference>
<dbReference type="STRING" id="6832.A0A553NB35"/>
<keyword evidence="3" id="KW-0413">Isomerase</keyword>
<organism evidence="7 8">
    <name type="scientific">Tigriopus californicus</name>
    <name type="common">Marine copepod</name>
    <dbReference type="NCBI Taxonomy" id="6832"/>
    <lineage>
        <taxon>Eukaryota</taxon>
        <taxon>Metazoa</taxon>
        <taxon>Ecdysozoa</taxon>
        <taxon>Arthropoda</taxon>
        <taxon>Crustacea</taxon>
        <taxon>Multicrustacea</taxon>
        <taxon>Hexanauplia</taxon>
        <taxon>Copepoda</taxon>
        <taxon>Harpacticoida</taxon>
        <taxon>Harpacticidae</taxon>
        <taxon>Tigriopus</taxon>
    </lineage>
</organism>
<dbReference type="PANTHER" id="PTHR11142:SF5">
    <property type="entry name" value="TRNA PSEUDOURIDINE(38_39) SYNTHASE"/>
    <property type="match status" value="1"/>
</dbReference>
<dbReference type="SUPFAM" id="SSF55120">
    <property type="entry name" value="Pseudouridine synthase"/>
    <property type="match status" value="1"/>
</dbReference>
<keyword evidence="5" id="KW-1133">Transmembrane helix</keyword>
<feature type="domain" description="Pseudouridine synthase I TruA alpha/beta" evidence="6">
    <location>
        <begin position="214"/>
        <end position="327"/>
    </location>
</feature>
<accession>A0A553NB35</accession>
<sequence length="976" mass="110134">DESDVRKLRLQVQQLKNIIKKLTGQDQGGAESSPSTGGCGSAKKSTRKFDATLFKKRHVLLQIAYFGWDYHGFAVQEIAGKTIESELFKALLRTRLIESRETSNYHRCGRTDKGVSALRQAVSIDLRTQLMEGAGVFDYEGCRAQERVKTTSEEIDYCKILNSNLPDHIQVVAWAPCAKLDFSARFDCHSRTYKYFFPLSNMNLDHINEAGSFLIGSHDYRNFCKLDVGNGVVNYIRRIDQVKAQFSDNDPSEGRSGGYRMCVLTVVGKAFLWHQIRCIVAVLFRVGEGLEKPTVIQELLDIDKNPSRPQYSMASEVPLNLFDCQYDGSLWTDHQVKASMLKAALDEIESCVSSEDCFKTFQTRCLVPNSNTKSYIPLMNMLKCNSLEEKIHHNEAKKQRLQVRIAEMKILLLGFCLLVLQPWRVATKPKTATILIVMDGLRHDYVTPEDTPHLNKMIDSGVFLPKIIPEFPSLKYPNIASLLTGMYTENHNVLNSESVFSVELNRTIFRNETQFWSKTKSIGTIWDAFRATEPSAKIATMGLPEIKNIWDEHPQSQVKPVNETSNNSEQSQINLTETHIRKKAPFRVSMDELNNQTALQKALKDLFNTDEKLFGTMFFNEPGQTAQAMGPDGAKKAIKTVDSIVGEILSYIQTQELSEVTNVIVCSTPGYTDVAVKDIISVKGLSQKKMKIFGESPIYHVSSVEASNNALGLYWDYQKVQADGGFKVYVTEAIPDKWHYKLSPDVVENSFMLVAKTGIGFAEDLMPRIEHLRAKYKRTNHGSFENEIYGSSGYDPSFGHMQTAFVATGPAFKSGLRIIPLNQSHAVSMVDLFPLLCHVLEIDPVPHRNGSLGHLMYVLAHPPSKGFKQTIDKFVKYVNEPQHLPLTVACLIALTVFAISKMCVLAARRRHRRLLAQQGFRYSQVRNNRRLVGNPEDDLDGYFDAEEDEEEGRSDKQELLRNSEDKLTNPKNPAQA</sequence>
<evidence type="ECO:0000313" key="8">
    <source>
        <dbReference type="Proteomes" id="UP000318571"/>
    </source>
</evidence>
<reference evidence="7 8" key="1">
    <citation type="journal article" date="2018" name="Nat. Ecol. Evol.">
        <title>Genomic signatures of mitonuclear coevolution across populations of Tigriopus californicus.</title>
        <authorList>
            <person name="Barreto F.S."/>
            <person name="Watson E.T."/>
            <person name="Lima T.G."/>
            <person name="Willett C.S."/>
            <person name="Edmands S."/>
            <person name="Li W."/>
            <person name="Burton R.S."/>
        </authorList>
    </citation>
    <scope>NUCLEOTIDE SEQUENCE [LARGE SCALE GENOMIC DNA]</scope>
    <source>
        <strain evidence="7 8">San Diego</strain>
    </source>
</reference>
<gene>
    <name evidence="7" type="ORF">TCAL_05601</name>
</gene>
<dbReference type="InterPro" id="IPR041707">
    <property type="entry name" value="Pus3-like"/>
</dbReference>
<feature type="compositionally biased region" description="Basic and acidic residues" evidence="4">
    <location>
        <begin position="953"/>
        <end position="968"/>
    </location>
</feature>
<feature type="transmembrane region" description="Helical" evidence="5">
    <location>
        <begin position="884"/>
        <end position="907"/>
    </location>
</feature>
<dbReference type="PANTHER" id="PTHR11142">
    <property type="entry name" value="PSEUDOURIDYLATE SYNTHASE"/>
    <property type="match status" value="1"/>
</dbReference>
<feature type="non-terminal residue" evidence="7">
    <location>
        <position position="1"/>
    </location>
</feature>
<evidence type="ECO:0000256" key="3">
    <source>
        <dbReference type="ARBA" id="ARBA00023235"/>
    </source>
</evidence>
<dbReference type="AlphaFoldDB" id="A0A553NB35"/>
<protein>
    <recommendedName>
        <fullName evidence="6">Pseudouridine synthase I TruA alpha/beta domain-containing protein</fullName>
    </recommendedName>
</protein>
<dbReference type="InterPro" id="IPR001406">
    <property type="entry name" value="PsdUridine_synth_TruA"/>
</dbReference>
<dbReference type="GO" id="GO:1990481">
    <property type="term" value="P:mRNA pseudouridine synthesis"/>
    <property type="evidence" value="ECO:0007669"/>
    <property type="project" value="TreeGrafter"/>
</dbReference>
<dbReference type="Pfam" id="PF01663">
    <property type="entry name" value="Phosphodiest"/>
    <property type="match status" value="1"/>
</dbReference>
<dbReference type="Gene3D" id="3.30.70.660">
    <property type="entry name" value="Pseudouridine synthase I, catalytic domain, C-terminal subdomain"/>
    <property type="match status" value="1"/>
</dbReference>
<dbReference type="InterPro" id="IPR002591">
    <property type="entry name" value="Phosphodiest/P_Trfase"/>
</dbReference>
<dbReference type="Gene3D" id="3.40.720.10">
    <property type="entry name" value="Alkaline Phosphatase, subunit A"/>
    <property type="match status" value="1"/>
</dbReference>
<dbReference type="CDD" id="cd02569">
    <property type="entry name" value="PseudoU_synth_ScPus3"/>
    <property type="match status" value="1"/>
</dbReference>
<dbReference type="GO" id="GO:0005634">
    <property type="term" value="C:nucleus"/>
    <property type="evidence" value="ECO:0007669"/>
    <property type="project" value="TreeGrafter"/>
</dbReference>
<evidence type="ECO:0000256" key="2">
    <source>
        <dbReference type="ARBA" id="ARBA00022694"/>
    </source>
</evidence>
<dbReference type="FunFam" id="3.30.70.580:FF:000007">
    <property type="entry name" value="tRNA pseudouridine synthase"/>
    <property type="match status" value="1"/>
</dbReference>
<feature type="region of interest" description="Disordered" evidence="4">
    <location>
        <begin position="931"/>
        <end position="976"/>
    </location>
</feature>
<dbReference type="Gene3D" id="3.30.1360.180">
    <property type="match status" value="1"/>
</dbReference>
<dbReference type="InterPro" id="IPR017850">
    <property type="entry name" value="Alkaline_phosphatase_core_sf"/>
</dbReference>
<evidence type="ECO:0000256" key="1">
    <source>
        <dbReference type="ARBA" id="ARBA00009375"/>
    </source>
</evidence>
<dbReference type="GO" id="GO:0003723">
    <property type="term" value="F:RNA binding"/>
    <property type="evidence" value="ECO:0007669"/>
    <property type="project" value="InterPro"/>
</dbReference>
<feature type="region of interest" description="Disordered" evidence="4">
    <location>
        <begin position="23"/>
        <end position="42"/>
    </location>
</feature>
<dbReference type="Gene3D" id="3.30.70.580">
    <property type="entry name" value="Pseudouridine synthase I, catalytic domain, N-terminal subdomain"/>
    <property type="match status" value="1"/>
</dbReference>
<keyword evidence="8" id="KW-1185">Reference proteome</keyword>
<keyword evidence="2" id="KW-0819">tRNA processing</keyword>
<dbReference type="GO" id="GO:0031119">
    <property type="term" value="P:tRNA pseudouridine synthesis"/>
    <property type="evidence" value="ECO:0007669"/>
    <property type="project" value="TreeGrafter"/>
</dbReference>
<evidence type="ECO:0000259" key="6">
    <source>
        <dbReference type="Pfam" id="PF01416"/>
    </source>
</evidence>
<dbReference type="NCBIfam" id="TIGR00071">
    <property type="entry name" value="hisT_truA"/>
    <property type="match status" value="1"/>
</dbReference>
<dbReference type="SUPFAM" id="SSF53649">
    <property type="entry name" value="Alkaline phosphatase-like"/>
    <property type="match status" value="1"/>
</dbReference>
<evidence type="ECO:0000256" key="4">
    <source>
        <dbReference type="SAM" id="MobiDB-lite"/>
    </source>
</evidence>
<dbReference type="Pfam" id="PF01416">
    <property type="entry name" value="PseudoU_synth_1"/>
    <property type="match status" value="1"/>
</dbReference>
<dbReference type="InterPro" id="IPR020103">
    <property type="entry name" value="PsdUridine_synth_cat_dom_sf"/>
</dbReference>
<comment type="similarity">
    <text evidence="1">Belongs to the tRNA pseudouridine synthase TruA family.</text>
</comment>
<evidence type="ECO:0000313" key="7">
    <source>
        <dbReference type="EMBL" id="TRY62643.1"/>
    </source>
</evidence>
<feature type="compositionally biased region" description="Acidic residues" evidence="4">
    <location>
        <begin position="935"/>
        <end position="952"/>
    </location>
</feature>
<keyword evidence="5" id="KW-0472">Membrane</keyword>
<evidence type="ECO:0000256" key="5">
    <source>
        <dbReference type="SAM" id="Phobius"/>
    </source>
</evidence>
<dbReference type="InterPro" id="IPR020094">
    <property type="entry name" value="TruA/RsuA/RluB/E/F_N"/>
</dbReference>
<keyword evidence="5" id="KW-0812">Transmembrane</keyword>
<dbReference type="Proteomes" id="UP000318571">
    <property type="component" value="Chromosome 10"/>
</dbReference>
<name>A0A553NB35_TIGCA</name>
<comment type="caution">
    <text evidence="7">The sequence shown here is derived from an EMBL/GenBank/DDBJ whole genome shotgun (WGS) entry which is preliminary data.</text>
</comment>
<dbReference type="GO" id="GO:0009982">
    <property type="term" value="F:pseudouridine synthase activity"/>
    <property type="evidence" value="ECO:0007669"/>
    <property type="project" value="InterPro"/>
</dbReference>
<proteinExistence type="inferred from homology"/>
<dbReference type="GO" id="GO:0005737">
    <property type="term" value="C:cytoplasm"/>
    <property type="evidence" value="ECO:0007669"/>
    <property type="project" value="TreeGrafter"/>
</dbReference>
<dbReference type="HAMAP" id="MF_00171">
    <property type="entry name" value="TruA"/>
    <property type="match status" value="1"/>
</dbReference>
<dbReference type="InterPro" id="IPR020097">
    <property type="entry name" value="PsdUridine_synth_TruA_a/b_dom"/>
</dbReference>